<proteinExistence type="predicted"/>
<evidence type="ECO:0000259" key="3">
    <source>
        <dbReference type="PROSITE" id="PS50048"/>
    </source>
</evidence>
<evidence type="ECO:0000313" key="5">
    <source>
        <dbReference type="Proteomes" id="UP000241462"/>
    </source>
</evidence>
<feature type="region of interest" description="Disordered" evidence="2">
    <location>
        <begin position="243"/>
        <end position="316"/>
    </location>
</feature>
<dbReference type="PANTHER" id="PTHR35392:SF3">
    <property type="entry name" value="ZN(2)-C6 FUNGAL-TYPE DOMAIN-CONTAINING PROTEIN"/>
    <property type="match status" value="1"/>
</dbReference>
<dbReference type="GO" id="GO:0008270">
    <property type="term" value="F:zinc ion binding"/>
    <property type="evidence" value="ECO:0007669"/>
    <property type="project" value="InterPro"/>
</dbReference>
<dbReference type="Proteomes" id="UP000241462">
    <property type="component" value="Unassembled WGS sequence"/>
</dbReference>
<accession>A0A2T2ZTP9</accession>
<dbReference type="InterPro" id="IPR001138">
    <property type="entry name" value="Zn2Cys6_DnaBD"/>
</dbReference>
<dbReference type="OrthoDB" id="5362630at2759"/>
<keyword evidence="5" id="KW-1185">Reference proteome</keyword>
<feature type="region of interest" description="Disordered" evidence="2">
    <location>
        <begin position="117"/>
        <end position="140"/>
    </location>
</feature>
<organism evidence="4 5">
    <name type="scientific">Coniella lustricola</name>
    <dbReference type="NCBI Taxonomy" id="2025994"/>
    <lineage>
        <taxon>Eukaryota</taxon>
        <taxon>Fungi</taxon>
        <taxon>Dikarya</taxon>
        <taxon>Ascomycota</taxon>
        <taxon>Pezizomycotina</taxon>
        <taxon>Sordariomycetes</taxon>
        <taxon>Sordariomycetidae</taxon>
        <taxon>Diaporthales</taxon>
        <taxon>Schizoparmaceae</taxon>
        <taxon>Coniella</taxon>
    </lineage>
</organism>
<reference evidence="4 5" key="1">
    <citation type="journal article" date="2018" name="Mycol. Prog.">
        <title>Coniella lustricola, a new species from submerged detritus.</title>
        <authorList>
            <person name="Raudabaugh D.B."/>
            <person name="Iturriaga T."/>
            <person name="Carver A."/>
            <person name="Mondo S."/>
            <person name="Pangilinan J."/>
            <person name="Lipzen A."/>
            <person name="He G."/>
            <person name="Amirebrahimi M."/>
            <person name="Grigoriev I.V."/>
            <person name="Miller A.N."/>
        </authorList>
    </citation>
    <scope>NUCLEOTIDE SEQUENCE [LARGE SCALE GENOMIC DNA]</scope>
    <source>
        <strain evidence="4 5">B22-T-1</strain>
    </source>
</reference>
<dbReference type="InParanoid" id="A0A2T2ZTP9"/>
<evidence type="ECO:0000256" key="1">
    <source>
        <dbReference type="ARBA" id="ARBA00023242"/>
    </source>
</evidence>
<sequence>MSSISVVLSPGGNAPVSMACNPGYYPLDPAQPDLLYALDSKTIVDVPLHSGYQQPGTLHHVYVCPQANDQAQKPGWPNTQHQHAFHFFDRQYPSSTTPATMENGVFDAPWQCSPPAKMEQDMTSPVGTASSEAAELDLSPQTPPTPDAALWHATGVAYHVNTQETPLPEDDVAACAMRPLALPLPRQNEAALASMAASAEMPGPLDYTTVLVERNLEYANEVAEPWQPIPTWEKHVEVQVSVHQEELHESEDSLSPESTSIAARQDASTAIMAVATTPAAPKTARRSRSLAQAHHDGNQSGKVVKRKAFEENKRQQTSRTRDIGACVRCRMQRVRCVSVTDDPDGPCRDCLRIAMSTSKKKIHHIECLRYKLQEVGLFRTCGLRFTSRWLGAEIRDITGFGPVMTIQIDQGSRTRLEIKVRQFAPDANVDNQDVFEQPYALASAHSTKVFYRSFIVNWKLNAYMNEMKRVPRDRDEAFISKVYKLAWRHYQRLCHEDSAPSQNLYSSSLHVKDISEKNYMEGVFELWFALRQATGTSNVLDSMAEREVPGLRAGGRTPKMAVCQLNSINIACVLRPLAKILLRVMTTWISDRQQQCWLSIFYSIFILMHQIAETTADAYYHGRKNADGRPNFGDCLGTIQESANIIQAYWHYFNCNVDVASLDEGARSKSPLQKLPYEEFGMLRDVWREGKEMALDRSFDNPWGHVWCHPLYFAVATFRSSWRPMRTFSE</sequence>
<feature type="domain" description="Zn(2)-C6 fungal-type" evidence="3">
    <location>
        <begin position="325"/>
        <end position="367"/>
    </location>
</feature>
<dbReference type="AlphaFoldDB" id="A0A2T2ZTP9"/>
<keyword evidence="1" id="KW-0539">Nucleus</keyword>
<dbReference type="PROSITE" id="PS50048">
    <property type="entry name" value="ZN2_CY6_FUNGAL_2"/>
    <property type="match status" value="1"/>
</dbReference>
<protein>
    <recommendedName>
        <fullName evidence="3">Zn(2)-C6 fungal-type domain-containing protein</fullName>
    </recommendedName>
</protein>
<feature type="compositionally biased region" description="Polar residues" evidence="2">
    <location>
        <begin position="121"/>
        <end position="131"/>
    </location>
</feature>
<gene>
    <name evidence="4" type="ORF">BD289DRAFT_486867</name>
</gene>
<dbReference type="EMBL" id="KZ678710">
    <property type="protein sequence ID" value="PSR76411.1"/>
    <property type="molecule type" value="Genomic_DNA"/>
</dbReference>
<dbReference type="InterPro" id="IPR052973">
    <property type="entry name" value="Fungal_sec-metab_reg_TF"/>
</dbReference>
<evidence type="ECO:0000256" key="2">
    <source>
        <dbReference type="SAM" id="MobiDB-lite"/>
    </source>
</evidence>
<evidence type="ECO:0000313" key="4">
    <source>
        <dbReference type="EMBL" id="PSR76411.1"/>
    </source>
</evidence>
<feature type="compositionally biased region" description="Basic and acidic residues" evidence="2">
    <location>
        <begin position="307"/>
        <end position="316"/>
    </location>
</feature>
<name>A0A2T2ZTP9_9PEZI</name>
<dbReference type="PANTHER" id="PTHR35392">
    <property type="entry name" value="ZN(II)2CYS6 TRANSCRIPTION FACTOR (EUROFUNG)-RELATED-RELATED"/>
    <property type="match status" value="1"/>
</dbReference>
<dbReference type="STRING" id="2025994.A0A2T2ZTP9"/>
<dbReference type="GO" id="GO:0000981">
    <property type="term" value="F:DNA-binding transcription factor activity, RNA polymerase II-specific"/>
    <property type="evidence" value="ECO:0007669"/>
    <property type="project" value="InterPro"/>
</dbReference>
<feature type="compositionally biased region" description="Polar residues" evidence="2">
    <location>
        <begin position="255"/>
        <end position="268"/>
    </location>
</feature>
<feature type="compositionally biased region" description="Low complexity" evidence="2">
    <location>
        <begin position="273"/>
        <end position="282"/>
    </location>
</feature>